<evidence type="ECO:0000313" key="2">
    <source>
        <dbReference type="Proteomes" id="UP000245444"/>
    </source>
</evidence>
<keyword evidence="2" id="KW-1185">Reference proteome</keyword>
<name>A0A2U8WX49_9HYPH</name>
<dbReference type="OrthoDB" id="8005755at2"/>
<evidence type="ECO:0000313" key="1">
    <source>
        <dbReference type="EMBL" id="AWN49926.1"/>
    </source>
</evidence>
<evidence type="ECO:0008006" key="3">
    <source>
        <dbReference type="Google" id="ProtNLM"/>
    </source>
</evidence>
<accession>A0A2U8WX49</accession>
<proteinExistence type="predicted"/>
<reference evidence="1 2" key="1">
    <citation type="submission" date="2018-05" db="EMBL/GenBank/DDBJ databases">
        <title>Complete Genome Sequence of Methylobacterium sp. 17Sr1-28.</title>
        <authorList>
            <person name="Srinivasan S."/>
        </authorList>
    </citation>
    <scope>NUCLEOTIDE SEQUENCE [LARGE SCALE GENOMIC DNA]</scope>
    <source>
        <strain evidence="1 2">17Sr1-28</strain>
    </source>
</reference>
<dbReference type="AlphaFoldDB" id="A0A2U8WX49"/>
<dbReference type="EMBL" id="CP029553">
    <property type="protein sequence ID" value="AWN49926.1"/>
    <property type="molecule type" value="Genomic_DNA"/>
</dbReference>
<dbReference type="KEGG" id="mtea:DK419_07770"/>
<protein>
    <recommendedName>
        <fullName evidence="3">Motility protein</fullName>
    </recommendedName>
</protein>
<dbReference type="Proteomes" id="UP000245444">
    <property type="component" value="Chromosome"/>
</dbReference>
<organism evidence="1 2">
    <name type="scientific">Methylobacterium terrae</name>
    <dbReference type="NCBI Taxonomy" id="2202827"/>
    <lineage>
        <taxon>Bacteria</taxon>
        <taxon>Pseudomonadati</taxon>
        <taxon>Pseudomonadota</taxon>
        <taxon>Alphaproteobacteria</taxon>
        <taxon>Hyphomicrobiales</taxon>
        <taxon>Methylobacteriaceae</taxon>
        <taxon>Methylobacterium</taxon>
    </lineage>
</organism>
<sequence>MTTLDTTSIAAAAMAQAGSAFSQQVAVIAVRSQLDAERAVADLVAQTASPPAPPGQGQVLDVRV</sequence>
<dbReference type="RefSeq" id="WP_109962182.1">
    <property type="nucleotide sequence ID" value="NZ_CP029553.1"/>
</dbReference>
<gene>
    <name evidence="1" type="ORF">DK419_07770</name>
</gene>